<name>A0ABD3GR09_9MARC</name>
<dbReference type="Proteomes" id="UP001633002">
    <property type="component" value="Unassembled WGS sequence"/>
</dbReference>
<dbReference type="EMBL" id="JBJQOH010000007">
    <property type="protein sequence ID" value="KAL3680849.1"/>
    <property type="molecule type" value="Genomic_DNA"/>
</dbReference>
<comment type="caution">
    <text evidence="1">The sequence shown here is derived from an EMBL/GenBank/DDBJ whole genome shotgun (WGS) entry which is preliminary data.</text>
</comment>
<gene>
    <name evidence="1" type="ORF">R1sor_023805</name>
</gene>
<evidence type="ECO:0008006" key="3">
    <source>
        <dbReference type="Google" id="ProtNLM"/>
    </source>
</evidence>
<sequence>MQGIIKLIPKAGEKKILSKWRTISLMAISYKIVTEILLLKTYYMKVISFRSLFHSVWYANGSHHPPYIARPNLKTSSGEKRWVYVDVGKKKLEEDYALLAADHGLFCYKVFNRNHYEDEVILCSYTVVVALIDAVLTRETFIYDSSLDSWTISAAISPALDRDDNFMDTGEITEWNIDRCIRCGDELFWLMGENTDDGWLRTLIQYNMKLDTWSSVSKLWPYRHAYTLEELEQDHDKPMHLASFENQVFMVNFNLSPEKTRLVSEFINLVPGMRKFGVEQFADLLEQTGCTPSYDGFSPNRAVAGSGTWFIECIRDTDRGSRSFEWNIFAFGKNGSVIRLPRLDVEYYQMTLCPLAATFKAFV</sequence>
<accession>A0ABD3GR09</accession>
<proteinExistence type="predicted"/>
<reference evidence="1 2" key="1">
    <citation type="submission" date="2024-09" db="EMBL/GenBank/DDBJ databases">
        <title>Chromosome-scale assembly of Riccia sorocarpa.</title>
        <authorList>
            <person name="Paukszto L."/>
        </authorList>
    </citation>
    <scope>NUCLEOTIDE SEQUENCE [LARGE SCALE GENOMIC DNA]</scope>
    <source>
        <strain evidence="1">LP-2024</strain>
        <tissue evidence="1">Aerial parts of the thallus</tissue>
    </source>
</reference>
<protein>
    <recommendedName>
        <fullName evidence="3">F-box associated domain-containing protein</fullName>
    </recommendedName>
</protein>
<evidence type="ECO:0000313" key="2">
    <source>
        <dbReference type="Proteomes" id="UP001633002"/>
    </source>
</evidence>
<keyword evidence="2" id="KW-1185">Reference proteome</keyword>
<evidence type="ECO:0000313" key="1">
    <source>
        <dbReference type="EMBL" id="KAL3680849.1"/>
    </source>
</evidence>
<dbReference type="AlphaFoldDB" id="A0ABD3GR09"/>
<organism evidence="1 2">
    <name type="scientific">Riccia sorocarpa</name>
    <dbReference type="NCBI Taxonomy" id="122646"/>
    <lineage>
        <taxon>Eukaryota</taxon>
        <taxon>Viridiplantae</taxon>
        <taxon>Streptophyta</taxon>
        <taxon>Embryophyta</taxon>
        <taxon>Marchantiophyta</taxon>
        <taxon>Marchantiopsida</taxon>
        <taxon>Marchantiidae</taxon>
        <taxon>Marchantiales</taxon>
        <taxon>Ricciaceae</taxon>
        <taxon>Riccia</taxon>
    </lineage>
</organism>